<dbReference type="AlphaFoldDB" id="A0A6J6GB73"/>
<accession>A0A6J6GB73</accession>
<proteinExistence type="predicted"/>
<evidence type="ECO:0000313" key="1">
    <source>
        <dbReference type="EMBL" id="CAB4596395.1"/>
    </source>
</evidence>
<reference evidence="1" key="1">
    <citation type="submission" date="2020-05" db="EMBL/GenBank/DDBJ databases">
        <authorList>
            <person name="Chiriac C."/>
            <person name="Salcher M."/>
            <person name="Ghai R."/>
            <person name="Kavagutti S V."/>
        </authorList>
    </citation>
    <scope>NUCLEOTIDE SEQUENCE</scope>
</reference>
<dbReference type="EMBL" id="CAEZUE010000103">
    <property type="protein sequence ID" value="CAB4596395.1"/>
    <property type="molecule type" value="Genomic_DNA"/>
</dbReference>
<sequence length="50" mass="5347">MLRDKFSGFLPNRSATTIPMVPPIPYAASGAATVNGVKWDTSMRNGAMYG</sequence>
<gene>
    <name evidence="1" type="ORF">UFOPK1788_00815</name>
</gene>
<protein>
    <submittedName>
        <fullName evidence="1">Unannotated protein</fullName>
    </submittedName>
</protein>
<organism evidence="1">
    <name type="scientific">freshwater metagenome</name>
    <dbReference type="NCBI Taxonomy" id="449393"/>
    <lineage>
        <taxon>unclassified sequences</taxon>
        <taxon>metagenomes</taxon>
        <taxon>ecological metagenomes</taxon>
    </lineage>
</organism>
<name>A0A6J6GB73_9ZZZZ</name>